<keyword evidence="4" id="KW-0997">Cell inner membrane</keyword>
<dbReference type="RefSeq" id="WP_131615810.1">
    <property type="nucleotide sequence ID" value="NZ_CP036532.1"/>
</dbReference>
<evidence type="ECO:0000259" key="11">
    <source>
        <dbReference type="Pfam" id="PF01578"/>
    </source>
</evidence>
<feature type="transmembrane region" description="Helical" evidence="10">
    <location>
        <begin position="620"/>
        <end position="639"/>
    </location>
</feature>
<sequence>MIVELGHYALVLGLALSLAQTIVPMIGLRTNDARMLHVAPPLTIATFLVVAVSFAALTWAYVTSDFSVRNVWANSFSDKPMIFKVTGVWGNHEGSMLLWILTLALFGALVAFFGGNLPSRLKAAVLSVQGSVTVAFALFILLTSNPFERLSPAPMEGRDLNPILQDIGLAVHPPLLYLGYVGFSICFSFAVAALIEGRIDAAWARWVRPWTLVSWLFLTAGISMGSYWAYYELGWGGWWFWDPVENASFMPWLIGTALLHSALVMEKREAMKVWTILLAILAFSFSLLGTFLVRSGVLTSVHSFATDPQRGLFILMILVFFIAGSLILFALRAGTLRNGGMFHPISREGALVLNNLFLTTATATVLVGTLYPLLVEAVTGEKISVGAPYFNYTFIPLMIPLLMAVPFGPLLAWKRGNLYAAAERLWLAAALSLVAALFMAYVRYEAPVLSALAYFVAFWLIIGAFADVWQKAGFAKNGLSKGWSRLRGLPRANWGTALAHAGLGVTTLGIVGVTTFEDETVLRMTPGETTSFSGYEVAFDSLTPGKGPNFTYDRGVFTITRDGREIGTVEPEKRVYVASRMPTTEAGIQMVGLFSQYYIALGDPAPDTDAIVVRIWYKPYVTLIWHGTIVMVLAGLISLSDRRLRIGAPVAARRRREQTAAQARPEPAE</sequence>
<feature type="transmembrane region" description="Helical" evidence="10">
    <location>
        <begin position="425"/>
        <end position="442"/>
    </location>
</feature>
<dbReference type="PANTHER" id="PTHR43653">
    <property type="entry name" value="CYTOCHROME C ASSEMBLY PROTEIN-RELATED"/>
    <property type="match status" value="1"/>
</dbReference>
<dbReference type="Proteomes" id="UP000293719">
    <property type="component" value="Chromosome"/>
</dbReference>
<dbReference type="NCBIfam" id="NF007691">
    <property type="entry name" value="PRK10369.1"/>
    <property type="match status" value="1"/>
</dbReference>
<dbReference type="AlphaFoldDB" id="A0A4V1A3S2"/>
<feature type="transmembrane region" description="Helical" evidence="10">
    <location>
        <begin position="352"/>
        <end position="374"/>
    </location>
</feature>
<evidence type="ECO:0000256" key="9">
    <source>
        <dbReference type="ARBA" id="ARBA00037230"/>
    </source>
</evidence>
<evidence type="ECO:0000256" key="6">
    <source>
        <dbReference type="ARBA" id="ARBA00022748"/>
    </source>
</evidence>
<evidence type="ECO:0000256" key="8">
    <source>
        <dbReference type="ARBA" id="ARBA00023136"/>
    </source>
</evidence>
<protein>
    <submittedName>
        <fullName evidence="13">Heme lyase CcmF/NrfE family subunit</fullName>
    </submittedName>
</protein>
<evidence type="ECO:0000256" key="3">
    <source>
        <dbReference type="ARBA" id="ARBA00022475"/>
    </source>
</evidence>
<dbReference type="GO" id="GO:0015232">
    <property type="term" value="F:heme transmembrane transporter activity"/>
    <property type="evidence" value="ECO:0007669"/>
    <property type="project" value="InterPro"/>
</dbReference>
<feature type="transmembrane region" description="Helical" evidence="10">
    <location>
        <begin position="448"/>
        <end position="469"/>
    </location>
</feature>
<comment type="subcellular location">
    <subcellularLocation>
        <location evidence="1">Cell inner membrane</location>
        <topology evidence="1">Multi-pass membrane protein</topology>
    </subcellularLocation>
</comment>
<evidence type="ECO:0000256" key="7">
    <source>
        <dbReference type="ARBA" id="ARBA00022989"/>
    </source>
</evidence>
<dbReference type="PRINTS" id="PR01410">
    <property type="entry name" value="CCBIOGENESIS"/>
</dbReference>
<dbReference type="EMBL" id="CP036532">
    <property type="protein sequence ID" value="QBK30108.1"/>
    <property type="molecule type" value="Genomic_DNA"/>
</dbReference>
<feature type="domain" description="Cytochrome c assembly protein" evidence="11">
    <location>
        <begin position="89"/>
        <end position="295"/>
    </location>
</feature>
<feature type="transmembrane region" description="Helical" evidence="10">
    <location>
        <begin position="38"/>
        <end position="62"/>
    </location>
</feature>
<dbReference type="GO" id="GO:0020037">
    <property type="term" value="F:heme binding"/>
    <property type="evidence" value="ECO:0007669"/>
    <property type="project" value="InterPro"/>
</dbReference>
<dbReference type="Pfam" id="PF16327">
    <property type="entry name" value="CcmF_C"/>
    <property type="match status" value="1"/>
</dbReference>
<dbReference type="PRINTS" id="PR01411">
    <property type="entry name" value="CCMFBIOGNSIS"/>
</dbReference>
<dbReference type="PANTHER" id="PTHR43653:SF1">
    <property type="entry name" value="CYTOCHROME C-TYPE BIOGENESIS PROTEIN CCMF"/>
    <property type="match status" value="1"/>
</dbReference>
<gene>
    <name evidence="13" type="ORF">E0E05_05525</name>
</gene>
<keyword evidence="7 10" id="KW-1133">Transmembrane helix</keyword>
<keyword evidence="6" id="KW-0201">Cytochrome c-type biogenesis</keyword>
<dbReference type="NCBIfam" id="TIGR00353">
    <property type="entry name" value="nrfE"/>
    <property type="match status" value="1"/>
</dbReference>
<dbReference type="InterPro" id="IPR032523">
    <property type="entry name" value="CcmF_C"/>
</dbReference>
<dbReference type="InterPro" id="IPR003567">
    <property type="entry name" value="Cyt_c_biogenesis"/>
</dbReference>
<keyword evidence="14" id="KW-1185">Reference proteome</keyword>
<dbReference type="GO" id="GO:0016829">
    <property type="term" value="F:lyase activity"/>
    <property type="evidence" value="ECO:0007669"/>
    <property type="project" value="UniProtKB-KW"/>
</dbReference>
<feature type="transmembrane region" description="Helical" evidence="10">
    <location>
        <begin position="6"/>
        <end position="26"/>
    </location>
</feature>
<keyword evidence="5 10" id="KW-0812">Transmembrane</keyword>
<dbReference type="InterPro" id="IPR003568">
    <property type="entry name" value="Cyt_c_biogenesis_CcmF"/>
</dbReference>
<feature type="transmembrane region" description="Helical" evidence="10">
    <location>
        <begin position="249"/>
        <end position="266"/>
    </location>
</feature>
<feature type="transmembrane region" description="Helical" evidence="10">
    <location>
        <begin position="175"/>
        <end position="195"/>
    </location>
</feature>
<feature type="transmembrane region" description="Helical" evidence="10">
    <location>
        <begin position="124"/>
        <end position="142"/>
    </location>
</feature>
<comment type="function">
    <text evidence="9">Required for the biogenesis of c-type cytochromes. Possible subunit of a heme lyase.</text>
</comment>
<keyword evidence="13" id="KW-0456">Lyase</keyword>
<dbReference type="GeneID" id="90766750"/>
<feature type="transmembrane region" description="Helical" evidence="10">
    <location>
        <begin position="207"/>
        <end position="229"/>
    </location>
</feature>
<dbReference type="GO" id="GO:0005886">
    <property type="term" value="C:plasma membrane"/>
    <property type="evidence" value="ECO:0007669"/>
    <property type="project" value="UniProtKB-SubCell"/>
</dbReference>
<dbReference type="Pfam" id="PF01578">
    <property type="entry name" value="Cytochrom_C_asm"/>
    <property type="match status" value="1"/>
</dbReference>
<evidence type="ECO:0000256" key="10">
    <source>
        <dbReference type="SAM" id="Phobius"/>
    </source>
</evidence>
<feature type="domain" description="Cytochrome c-type biogenesis protein CcmF C-terminal" evidence="12">
    <location>
        <begin position="315"/>
        <end position="642"/>
    </location>
</feature>
<keyword evidence="8 10" id="KW-0472">Membrane</keyword>
<feature type="transmembrane region" description="Helical" evidence="10">
    <location>
        <begin position="273"/>
        <end position="292"/>
    </location>
</feature>
<reference evidence="13 14" key="1">
    <citation type="journal article" date="2017" name="Int. J. Syst. Evol. Microbiol.">
        <title>Roseitalea porphyridii gen. nov., sp. nov., isolated from a red alga, and reclassification of Hoeflea suaedae Chung et al. 2013 as Pseudohoeflea suaedae gen. nov., comb. nov.</title>
        <authorList>
            <person name="Hyeon J.W."/>
            <person name="Jeong S.E."/>
            <person name="Baek K."/>
            <person name="Jeon C.O."/>
        </authorList>
    </citation>
    <scope>NUCLEOTIDE SEQUENCE [LARGE SCALE GENOMIC DNA]</scope>
    <source>
        <strain evidence="13 14">MA7-20</strain>
    </source>
</reference>
<feature type="transmembrane region" description="Helical" evidence="10">
    <location>
        <begin position="394"/>
        <end position="413"/>
    </location>
</feature>
<feature type="transmembrane region" description="Helical" evidence="10">
    <location>
        <begin position="96"/>
        <end position="117"/>
    </location>
</feature>
<name>A0A4V1A3S2_9HYPH</name>
<evidence type="ECO:0000256" key="5">
    <source>
        <dbReference type="ARBA" id="ARBA00022692"/>
    </source>
</evidence>
<feature type="transmembrane region" description="Helical" evidence="10">
    <location>
        <begin position="312"/>
        <end position="331"/>
    </location>
</feature>
<comment type="similarity">
    <text evidence="2">Belongs to the CcmF/CycK/Ccl1/NrfE/CcsA family.</text>
</comment>
<evidence type="ECO:0000313" key="13">
    <source>
        <dbReference type="EMBL" id="QBK30108.1"/>
    </source>
</evidence>
<dbReference type="KEGG" id="rpod:E0E05_05525"/>
<accession>A0A4V1A3S2</accession>
<evidence type="ECO:0000259" key="12">
    <source>
        <dbReference type="Pfam" id="PF16327"/>
    </source>
</evidence>
<organism evidence="13 14">
    <name type="scientific">Roseitalea porphyridii</name>
    <dbReference type="NCBI Taxonomy" id="1852022"/>
    <lineage>
        <taxon>Bacteria</taxon>
        <taxon>Pseudomonadati</taxon>
        <taxon>Pseudomonadota</taxon>
        <taxon>Alphaproteobacteria</taxon>
        <taxon>Hyphomicrobiales</taxon>
        <taxon>Ahrensiaceae</taxon>
        <taxon>Roseitalea</taxon>
    </lineage>
</organism>
<evidence type="ECO:0000256" key="1">
    <source>
        <dbReference type="ARBA" id="ARBA00004429"/>
    </source>
</evidence>
<evidence type="ECO:0000313" key="14">
    <source>
        <dbReference type="Proteomes" id="UP000293719"/>
    </source>
</evidence>
<proteinExistence type="inferred from homology"/>
<evidence type="ECO:0000256" key="2">
    <source>
        <dbReference type="ARBA" id="ARBA00009186"/>
    </source>
</evidence>
<evidence type="ECO:0000256" key="4">
    <source>
        <dbReference type="ARBA" id="ARBA00022519"/>
    </source>
</evidence>
<keyword evidence="3" id="KW-1003">Cell membrane</keyword>
<dbReference type="GO" id="GO:0017004">
    <property type="term" value="P:cytochrome complex assembly"/>
    <property type="evidence" value="ECO:0007669"/>
    <property type="project" value="UniProtKB-KW"/>
</dbReference>
<dbReference type="InterPro" id="IPR002541">
    <property type="entry name" value="Cyt_c_assembly"/>
</dbReference>
<dbReference type="OrthoDB" id="9761451at2"/>